<evidence type="ECO:0000259" key="2">
    <source>
        <dbReference type="PROSITE" id="PS50878"/>
    </source>
</evidence>
<dbReference type="AlphaFoldDB" id="A0A3G2L817"/>
<dbReference type="Proteomes" id="UP000276309">
    <property type="component" value="Chromosome"/>
</dbReference>
<proteinExistence type="predicted"/>
<feature type="region of interest" description="Disordered" evidence="1">
    <location>
        <begin position="57"/>
        <end position="76"/>
    </location>
</feature>
<dbReference type="InterPro" id="IPR043502">
    <property type="entry name" value="DNA/RNA_pol_sf"/>
</dbReference>
<sequence length="524" mass="62817">MIPDWLKFKKYPHIGKPLTKKKDKGWVIEYVTNPDKIANHKFTPLLHKKIYQRKYRPNKEAPKNKFKKRQRSVQKPKERPIFYASHLDSIVYSYYSHNLTEAYENYLENEDYGVSAVAYRKIPIVEGKKGNKSNIEFAFETFKFIEENKHRKLSMIVADVTSFFDNLDHRILHKQWKRVLKSNSLPEDHYNVYKSLISKRYVNELDLFSKFQNRLIVERGIENDDKKTKLRYKRVKHIWNLKRERVVTYCSKEDFFREATNLIRVEKSCSHQHKRCRENCDLKGIPQGTPMSATLANIYMLDFDELVFNETQQKNAYYQRYSDDLIIVCDQKNEDYFNNLIRKSIEDLAKLDIQPEKTNIYRYENIKGEFVGGIVNEKNVVVPNKQLEYLGFQYDGKKVRVKTVGFSKFYRSMKRAFRRGVHFATKPENKSHNLFEERLYKRFSYKGAKRRLIYKPDPKSETGYSKSKEQYWGNYISYLEKANRVMKPINGDDTIKNQYSKFWPMFEKEMKKAYKQIGEKVSKM</sequence>
<reference evidence="3 4" key="1">
    <citation type="submission" date="2018-08" db="EMBL/GenBank/DDBJ databases">
        <title>The reduced genetic potential of extracellular carbohydrate catabolism in Euzebyella marina RN62, a Flavobacteriia bacterium isolated from the hadal water.</title>
        <authorList>
            <person name="Xue C."/>
        </authorList>
    </citation>
    <scope>NUCLEOTIDE SEQUENCE [LARGE SCALE GENOMIC DNA]</scope>
    <source>
        <strain evidence="3 4">RN62</strain>
    </source>
</reference>
<dbReference type="EMBL" id="CP032050">
    <property type="protein sequence ID" value="AYN68366.1"/>
    <property type="molecule type" value="Genomic_DNA"/>
</dbReference>
<evidence type="ECO:0000313" key="4">
    <source>
        <dbReference type="Proteomes" id="UP000276309"/>
    </source>
</evidence>
<gene>
    <name evidence="3" type="ORF">D1013_13750</name>
</gene>
<evidence type="ECO:0000313" key="3">
    <source>
        <dbReference type="EMBL" id="AYN68366.1"/>
    </source>
</evidence>
<protein>
    <recommendedName>
        <fullName evidence="2">Reverse transcriptase domain-containing protein</fullName>
    </recommendedName>
</protein>
<dbReference type="RefSeq" id="WP_121849379.1">
    <property type="nucleotide sequence ID" value="NZ_CP032050.1"/>
</dbReference>
<dbReference type="PROSITE" id="PS50878">
    <property type="entry name" value="RT_POL"/>
    <property type="match status" value="1"/>
</dbReference>
<feature type="domain" description="Reverse transcriptase" evidence="2">
    <location>
        <begin position="88"/>
        <end position="394"/>
    </location>
</feature>
<name>A0A3G2L817_9FLAO</name>
<feature type="compositionally biased region" description="Basic residues" evidence="1">
    <location>
        <begin position="64"/>
        <end position="74"/>
    </location>
</feature>
<organism evidence="3 4">
    <name type="scientific">Euzebyella marina</name>
    <dbReference type="NCBI Taxonomy" id="1761453"/>
    <lineage>
        <taxon>Bacteria</taxon>
        <taxon>Pseudomonadati</taxon>
        <taxon>Bacteroidota</taxon>
        <taxon>Flavobacteriia</taxon>
        <taxon>Flavobacteriales</taxon>
        <taxon>Flavobacteriaceae</taxon>
        <taxon>Euzebyella</taxon>
    </lineage>
</organism>
<dbReference type="OrthoDB" id="9780724at2"/>
<dbReference type="Pfam" id="PF00078">
    <property type="entry name" value="RVT_1"/>
    <property type="match status" value="1"/>
</dbReference>
<evidence type="ECO:0000256" key="1">
    <source>
        <dbReference type="SAM" id="MobiDB-lite"/>
    </source>
</evidence>
<keyword evidence="4" id="KW-1185">Reference proteome</keyword>
<accession>A0A3G2L817</accession>
<dbReference type="InterPro" id="IPR000477">
    <property type="entry name" value="RT_dom"/>
</dbReference>
<dbReference type="SUPFAM" id="SSF56672">
    <property type="entry name" value="DNA/RNA polymerases"/>
    <property type="match status" value="1"/>
</dbReference>
<dbReference type="KEGG" id="emar:D1013_13750"/>